<dbReference type="Gene3D" id="1.10.10.10">
    <property type="entry name" value="Winged helix-like DNA-binding domain superfamily/Winged helix DNA-binding domain"/>
    <property type="match status" value="1"/>
</dbReference>
<dbReference type="Proteomes" id="UP001516061">
    <property type="component" value="Unassembled WGS sequence"/>
</dbReference>
<reference evidence="2 3" key="1">
    <citation type="submission" date="2020-05" db="EMBL/GenBank/DDBJ databases">
        <title>Genomic Encyclopedia of Type Strains, Phase IV (KMG-V): Genome sequencing to study the core and pangenomes of soil and plant-associated prokaryotes.</title>
        <authorList>
            <person name="Whitman W."/>
        </authorList>
    </citation>
    <scope>NUCLEOTIDE SEQUENCE [LARGE SCALE GENOMIC DNA]</scope>
    <source>
        <strain evidence="2 3">C29</strain>
    </source>
</reference>
<dbReference type="InterPro" id="IPR041614">
    <property type="entry name" value="DprA_WH"/>
</dbReference>
<dbReference type="EMBL" id="JABSNM010000002">
    <property type="protein sequence ID" value="NRT54774.1"/>
    <property type="molecule type" value="Genomic_DNA"/>
</dbReference>
<proteinExistence type="predicted"/>
<evidence type="ECO:0000313" key="2">
    <source>
        <dbReference type="EMBL" id="NRT54774.1"/>
    </source>
</evidence>
<accession>A0ABX2FZY7</accession>
<comment type="caution">
    <text evidence="2">The sequence shown here is derived from an EMBL/GenBank/DDBJ whole genome shotgun (WGS) entry which is preliminary data.</text>
</comment>
<dbReference type="SUPFAM" id="SSF46785">
    <property type="entry name" value="Winged helix' DNA-binding domain"/>
    <property type="match status" value="1"/>
</dbReference>
<dbReference type="RefSeq" id="WP_173803740.1">
    <property type="nucleotide sequence ID" value="NZ_JABSNM010000002.1"/>
</dbReference>
<evidence type="ECO:0000259" key="1">
    <source>
        <dbReference type="Pfam" id="PF17782"/>
    </source>
</evidence>
<name>A0ABX2FZY7_9BURK</name>
<dbReference type="InterPro" id="IPR036390">
    <property type="entry name" value="WH_DNA-bd_sf"/>
</dbReference>
<feature type="domain" description="DprA winged helix" evidence="1">
    <location>
        <begin position="128"/>
        <end position="185"/>
    </location>
</feature>
<protein>
    <recommendedName>
        <fullName evidence="1">DprA winged helix domain-containing protein</fullName>
    </recommendedName>
</protein>
<evidence type="ECO:0000313" key="3">
    <source>
        <dbReference type="Proteomes" id="UP001516061"/>
    </source>
</evidence>
<sequence length="219" mass="23882">MLIPLLTPSTVQRAASAPAVMQPRPKRPLRTRAWWVMRAMPVFSMQDLLMTCATSSDLAARNNLNRYLAALLRAGVLESAPALPGQPPVWRLARDLGPLPPSVSHSGELTDPNPLVAPTRPAVSEAATASSGAAATRNRAQVLEACRKCMPACVDDLCRETQLCPTVVRRHLRALELRGEVYRIPRPISTDPDLWMVATTDAQRRAAAERAAQPAKTRK</sequence>
<dbReference type="Pfam" id="PF17782">
    <property type="entry name" value="WHD_DprA"/>
    <property type="match status" value="1"/>
</dbReference>
<dbReference type="InterPro" id="IPR036388">
    <property type="entry name" value="WH-like_DNA-bd_sf"/>
</dbReference>
<gene>
    <name evidence="2" type="ORF">HNQ01_000484</name>
</gene>
<organism evidence="2 3">
    <name type="scientific">Sphaerotilus uruguayifluvii</name>
    <dbReference type="NCBI Taxonomy" id="2735897"/>
    <lineage>
        <taxon>Bacteria</taxon>
        <taxon>Pseudomonadati</taxon>
        <taxon>Pseudomonadota</taxon>
        <taxon>Betaproteobacteria</taxon>
        <taxon>Burkholderiales</taxon>
        <taxon>Sphaerotilaceae</taxon>
        <taxon>Sphaerotilus</taxon>
    </lineage>
</organism>
<keyword evidence="3" id="KW-1185">Reference proteome</keyword>